<dbReference type="PANTHER" id="PTHR35535:SF1">
    <property type="entry name" value="HEAT SHOCK PROTEIN HSLJ"/>
    <property type="match status" value="1"/>
</dbReference>
<feature type="domain" description="DUF306" evidence="1">
    <location>
        <begin position="4"/>
        <end position="107"/>
    </location>
</feature>
<dbReference type="EMBL" id="BAABDC010000001">
    <property type="protein sequence ID" value="GAA3693810.1"/>
    <property type="molecule type" value="Genomic_DNA"/>
</dbReference>
<dbReference type="PANTHER" id="PTHR35535">
    <property type="entry name" value="HEAT SHOCK PROTEIN HSLJ"/>
    <property type="match status" value="1"/>
</dbReference>
<evidence type="ECO:0000313" key="2">
    <source>
        <dbReference type="EMBL" id="GAA3693810.1"/>
    </source>
</evidence>
<evidence type="ECO:0000259" key="1">
    <source>
        <dbReference type="Pfam" id="PF03724"/>
    </source>
</evidence>
<protein>
    <recommendedName>
        <fullName evidence="1">DUF306 domain-containing protein</fullName>
    </recommendedName>
</protein>
<organism evidence="2 3">
    <name type="scientific">Terrabacter ginsenosidimutans</name>
    <dbReference type="NCBI Taxonomy" id="490575"/>
    <lineage>
        <taxon>Bacteria</taxon>
        <taxon>Bacillati</taxon>
        <taxon>Actinomycetota</taxon>
        <taxon>Actinomycetes</taxon>
        <taxon>Micrococcales</taxon>
        <taxon>Intrasporangiaceae</taxon>
        <taxon>Terrabacter</taxon>
    </lineage>
</organism>
<dbReference type="InterPro" id="IPR005184">
    <property type="entry name" value="DUF306_Meta_HslJ"/>
</dbReference>
<accession>A0ABP7CNV7</accession>
<gene>
    <name evidence="2" type="ORF">GCM10022399_07860</name>
</gene>
<dbReference type="Pfam" id="PF03724">
    <property type="entry name" value="META"/>
    <property type="match status" value="1"/>
</dbReference>
<keyword evidence="3" id="KW-1185">Reference proteome</keyword>
<name>A0ABP7CNV7_9MICO</name>
<dbReference type="InterPro" id="IPR053147">
    <property type="entry name" value="Hsp_HslJ-like"/>
</dbReference>
<proteinExistence type="predicted"/>
<dbReference type="RefSeq" id="WP_344941797.1">
    <property type="nucleotide sequence ID" value="NZ_BAABDC010000001.1"/>
</dbReference>
<comment type="caution">
    <text evidence="2">The sequence shown here is derived from an EMBL/GenBank/DDBJ whole genome shotgun (WGS) entry which is preliminary data.</text>
</comment>
<sequence>MADSAIAGTSWVVQELGGAVTADPRPQLAFGEDGRVTGTTGVNRVMGRYKVADGTLAVLDAATTRMAGPPGAMEQEQRLLALLDAPRAFVVDGDRLELGDGETAALLVRRDGPPD</sequence>
<dbReference type="InterPro" id="IPR038670">
    <property type="entry name" value="HslJ-like_sf"/>
</dbReference>
<dbReference type="Proteomes" id="UP001501468">
    <property type="component" value="Unassembled WGS sequence"/>
</dbReference>
<dbReference type="Gene3D" id="2.40.128.270">
    <property type="match status" value="1"/>
</dbReference>
<reference evidence="3" key="1">
    <citation type="journal article" date="2019" name="Int. J. Syst. Evol. Microbiol.">
        <title>The Global Catalogue of Microorganisms (GCM) 10K type strain sequencing project: providing services to taxonomists for standard genome sequencing and annotation.</title>
        <authorList>
            <consortium name="The Broad Institute Genomics Platform"/>
            <consortium name="The Broad Institute Genome Sequencing Center for Infectious Disease"/>
            <person name="Wu L."/>
            <person name="Ma J."/>
        </authorList>
    </citation>
    <scope>NUCLEOTIDE SEQUENCE [LARGE SCALE GENOMIC DNA]</scope>
    <source>
        <strain evidence="3">JCM 17125</strain>
    </source>
</reference>
<evidence type="ECO:0000313" key="3">
    <source>
        <dbReference type="Proteomes" id="UP001501468"/>
    </source>
</evidence>